<evidence type="ECO:0000313" key="2">
    <source>
        <dbReference type="EMBL" id="KAG9698183.1"/>
    </source>
</evidence>
<comment type="caution">
    <text evidence="2">The sequence shown here is derived from an EMBL/GenBank/DDBJ whole genome shotgun (WGS) entry which is preliminary data.</text>
</comment>
<dbReference type="EMBL" id="JAHFXF010000059">
    <property type="protein sequence ID" value="KAG9698183.1"/>
    <property type="molecule type" value="Genomic_DNA"/>
</dbReference>
<feature type="non-terminal residue" evidence="2">
    <location>
        <position position="95"/>
    </location>
</feature>
<organism evidence="2 3">
    <name type="scientific">Aureobasidium melanogenum</name>
    <name type="common">Aureobasidium pullulans var. melanogenum</name>
    <dbReference type="NCBI Taxonomy" id="46634"/>
    <lineage>
        <taxon>Eukaryota</taxon>
        <taxon>Fungi</taxon>
        <taxon>Dikarya</taxon>
        <taxon>Ascomycota</taxon>
        <taxon>Pezizomycotina</taxon>
        <taxon>Dothideomycetes</taxon>
        <taxon>Dothideomycetidae</taxon>
        <taxon>Dothideales</taxon>
        <taxon>Saccotheciaceae</taxon>
        <taxon>Aureobasidium</taxon>
    </lineage>
</organism>
<reference evidence="2" key="2">
    <citation type="submission" date="2021-08" db="EMBL/GenBank/DDBJ databases">
        <authorList>
            <person name="Gostincar C."/>
            <person name="Sun X."/>
            <person name="Song Z."/>
            <person name="Gunde-Cimerman N."/>
        </authorList>
    </citation>
    <scope>NUCLEOTIDE SEQUENCE</scope>
    <source>
        <strain evidence="2">EXF-9911</strain>
    </source>
</reference>
<protein>
    <submittedName>
        <fullName evidence="2">Uncharacterized protein</fullName>
    </submittedName>
</protein>
<dbReference type="AlphaFoldDB" id="A0A9P8EU55"/>
<name>A0A9P8EU55_AURME</name>
<reference evidence="2" key="1">
    <citation type="journal article" date="2021" name="J Fungi (Basel)">
        <title>Virulence traits and population genomics of the black yeast Aureobasidium melanogenum.</title>
        <authorList>
            <person name="Cernosa A."/>
            <person name="Sun X."/>
            <person name="Gostincar C."/>
            <person name="Fang C."/>
            <person name="Gunde-Cimerman N."/>
            <person name="Song Z."/>
        </authorList>
    </citation>
    <scope>NUCLEOTIDE SEQUENCE</scope>
    <source>
        <strain evidence="2">EXF-9911</strain>
    </source>
</reference>
<dbReference type="Proteomes" id="UP000779574">
    <property type="component" value="Unassembled WGS sequence"/>
</dbReference>
<evidence type="ECO:0000313" key="3">
    <source>
        <dbReference type="Proteomes" id="UP000779574"/>
    </source>
</evidence>
<evidence type="ECO:0000256" key="1">
    <source>
        <dbReference type="SAM" id="Coils"/>
    </source>
</evidence>
<dbReference type="OrthoDB" id="3923942at2759"/>
<sequence length="95" mass="10574">MDCINTILNNLFALCHTLGGRVENLYLRIVRNDVEQATMNQGLIESLAGAHQKIRNLEAQQTVLEQRLALLERGAGVTMEGDGDVKKEVKQEPND</sequence>
<accession>A0A9P8EU55</accession>
<keyword evidence="1" id="KW-0175">Coiled coil</keyword>
<gene>
    <name evidence="2" type="ORF">KCU76_g2434</name>
</gene>
<proteinExistence type="predicted"/>
<feature type="coiled-coil region" evidence="1">
    <location>
        <begin position="40"/>
        <end position="74"/>
    </location>
</feature>